<proteinExistence type="predicted"/>
<sequence>MEVGLATPRALSAPTPTLADTRSELDEVGDSAPIAMNGGFGLAGASGDSVQIEILENITAQSLTYARFAIVQGRLSLTHTSCFCCSFSRTSTPELLLSPTSYASSSSTPSSQSVFLKGTSVHSLQSRSYTESLRSSQRSIRSPSPGDIFANSPRPSSRPSRTHSRMSSRVSEADDTTTRAVGPTSRTSTNIPRSPASEYSSTSSSHSTKTRRSTASRQSVRGEENILLLHLLAKFLPEEIEQNKSEHTGDTTQAEPSPSAEAKAEAPFAGVTPPVKALIWHCRICLKEPYEPTVTVCGHLFCHG</sequence>
<feature type="compositionally biased region" description="Low complexity" evidence="1">
    <location>
        <begin position="132"/>
        <end position="144"/>
    </location>
</feature>
<accession>A0A2R6S6M7</accession>
<dbReference type="Proteomes" id="UP000186601">
    <property type="component" value="Unassembled WGS sequence"/>
</dbReference>
<evidence type="ECO:0008006" key="4">
    <source>
        <dbReference type="Google" id="ProtNLM"/>
    </source>
</evidence>
<protein>
    <recommendedName>
        <fullName evidence="4">RING-type domain-containing protein</fullName>
    </recommendedName>
</protein>
<name>A0A2R6S6M7_9APHY</name>
<reference evidence="2 3" key="1">
    <citation type="submission" date="2018-02" db="EMBL/GenBank/DDBJ databases">
        <title>Genome sequence of the basidiomycete white-rot fungus Phlebia centrifuga.</title>
        <authorList>
            <person name="Granchi Z."/>
            <person name="Peng M."/>
            <person name="de Vries R.P."/>
            <person name="Hilden K."/>
            <person name="Makela M.R."/>
            <person name="Grigoriev I."/>
            <person name="Riley R."/>
        </authorList>
    </citation>
    <scope>NUCLEOTIDE SEQUENCE [LARGE SCALE GENOMIC DNA]</scope>
    <source>
        <strain evidence="2 3">FBCC195</strain>
    </source>
</reference>
<keyword evidence="3" id="KW-1185">Reference proteome</keyword>
<evidence type="ECO:0000256" key="1">
    <source>
        <dbReference type="SAM" id="MobiDB-lite"/>
    </source>
</evidence>
<feature type="compositionally biased region" description="Low complexity" evidence="1">
    <location>
        <begin position="193"/>
        <end position="207"/>
    </location>
</feature>
<dbReference type="Gene3D" id="3.30.40.10">
    <property type="entry name" value="Zinc/RING finger domain, C3HC4 (zinc finger)"/>
    <property type="match status" value="1"/>
</dbReference>
<dbReference type="EMBL" id="MLYV02000017">
    <property type="protein sequence ID" value="PSS37937.1"/>
    <property type="molecule type" value="Genomic_DNA"/>
</dbReference>
<comment type="caution">
    <text evidence="2">The sequence shown here is derived from an EMBL/GenBank/DDBJ whole genome shotgun (WGS) entry which is preliminary data.</text>
</comment>
<gene>
    <name evidence="2" type="ORF">PHLCEN_2v229</name>
</gene>
<evidence type="ECO:0000313" key="2">
    <source>
        <dbReference type="EMBL" id="PSS37937.1"/>
    </source>
</evidence>
<dbReference type="OrthoDB" id="6333297at2759"/>
<dbReference type="AlphaFoldDB" id="A0A2R6S6M7"/>
<dbReference type="InterPro" id="IPR013083">
    <property type="entry name" value="Znf_RING/FYVE/PHD"/>
</dbReference>
<feature type="region of interest" description="Disordered" evidence="1">
    <location>
        <begin position="126"/>
        <end position="221"/>
    </location>
</feature>
<organism evidence="2 3">
    <name type="scientific">Hermanssonia centrifuga</name>
    <dbReference type="NCBI Taxonomy" id="98765"/>
    <lineage>
        <taxon>Eukaryota</taxon>
        <taxon>Fungi</taxon>
        <taxon>Dikarya</taxon>
        <taxon>Basidiomycota</taxon>
        <taxon>Agaricomycotina</taxon>
        <taxon>Agaricomycetes</taxon>
        <taxon>Polyporales</taxon>
        <taxon>Meruliaceae</taxon>
        <taxon>Hermanssonia</taxon>
    </lineage>
</organism>
<feature type="non-terminal residue" evidence="2">
    <location>
        <position position="304"/>
    </location>
</feature>
<dbReference type="SUPFAM" id="SSF57850">
    <property type="entry name" value="RING/U-box"/>
    <property type="match status" value="1"/>
</dbReference>
<evidence type="ECO:0000313" key="3">
    <source>
        <dbReference type="Proteomes" id="UP000186601"/>
    </source>
</evidence>